<feature type="domain" description="Calcineurin-like phosphoesterase" evidence="2">
    <location>
        <begin position="396"/>
        <end position="597"/>
    </location>
</feature>
<reference evidence="4" key="1">
    <citation type="submission" date="2024-07" db="EMBL/GenBank/DDBJ databases">
        <title>Complete genome sequence of Verrucomicrobiaceae bacterium NT6N.</title>
        <authorList>
            <person name="Huang C."/>
            <person name="Takami H."/>
            <person name="Hamasaki K."/>
        </authorList>
    </citation>
    <scope>NUCLEOTIDE SEQUENCE</scope>
    <source>
        <strain evidence="4">NT6N</strain>
    </source>
</reference>
<dbReference type="Gene3D" id="3.40.50.2000">
    <property type="entry name" value="Glycogen Phosphorylase B"/>
    <property type="match status" value="2"/>
</dbReference>
<dbReference type="AlphaFoldDB" id="A0AAT9FQQ2"/>
<dbReference type="PANTHER" id="PTHR45947:SF3">
    <property type="entry name" value="SULFOQUINOVOSYL TRANSFERASE SQD2"/>
    <property type="match status" value="1"/>
</dbReference>
<gene>
    <name evidence="4" type="ORF">NT6N_33740</name>
</gene>
<dbReference type="CDD" id="cd07398">
    <property type="entry name" value="MPP_YbbF-LpxH"/>
    <property type="match status" value="1"/>
</dbReference>
<evidence type="ECO:0000259" key="2">
    <source>
        <dbReference type="Pfam" id="PF00149"/>
    </source>
</evidence>
<evidence type="ECO:0000256" key="1">
    <source>
        <dbReference type="SAM" id="MobiDB-lite"/>
    </source>
</evidence>
<dbReference type="InterPro" id="IPR028098">
    <property type="entry name" value="Glyco_trans_4-like_N"/>
</dbReference>
<accession>A0AAT9FQQ2</accession>
<dbReference type="InterPro" id="IPR029052">
    <property type="entry name" value="Metallo-depent_PP-like"/>
</dbReference>
<organism evidence="4">
    <name type="scientific">Oceaniferula spumae</name>
    <dbReference type="NCBI Taxonomy" id="2979115"/>
    <lineage>
        <taxon>Bacteria</taxon>
        <taxon>Pseudomonadati</taxon>
        <taxon>Verrucomicrobiota</taxon>
        <taxon>Verrucomicrobiia</taxon>
        <taxon>Verrucomicrobiales</taxon>
        <taxon>Verrucomicrobiaceae</taxon>
        <taxon>Oceaniferula</taxon>
    </lineage>
</organism>
<dbReference type="Pfam" id="PF13439">
    <property type="entry name" value="Glyco_transf_4"/>
    <property type="match status" value="1"/>
</dbReference>
<evidence type="ECO:0000313" key="4">
    <source>
        <dbReference type="EMBL" id="BDS08334.1"/>
    </source>
</evidence>
<dbReference type="CDD" id="cd03814">
    <property type="entry name" value="GT4-like"/>
    <property type="match status" value="1"/>
</dbReference>
<dbReference type="InterPro" id="IPR004843">
    <property type="entry name" value="Calcineurin-like_PHP"/>
</dbReference>
<feature type="domain" description="Glycosyltransferase subfamily 4-like N-terminal" evidence="3">
    <location>
        <begin position="26"/>
        <end position="186"/>
    </location>
</feature>
<name>A0AAT9FQQ2_9BACT</name>
<dbReference type="GO" id="GO:0016787">
    <property type="term" value="F:hydrolase activity"/>
    <property type="evidence" value="ECO:0007669"/>
    <property type="project" value="InterPro"/>
</dbReference>
<feature type="region of interest" description="Disordered" evidence="1">
    <location>
        <begin position="647"/>
        <end position="675"/>
    </location>
</feature>
<dbReference type="PANTHER" id="PTHR45947">
    <property type="entry name" value="SULFOQUINOVOSYL TRANSFERASE SQD2"/>
    <property type="match status" value="1"/>
</dbReference>
<dbReference type="Pfam" id="PF13692">
    <property type="entry name" value="Glyco_trans_1_4"/>
    <property type="match status" value="1"/>
</dbReference>
<dbReference type="SUPFAM" id="SSF56300">
    <property type="entry name" value="Metallo-dependent phosphatases"/>
    <property type="match status" value="1"/>
</dbReference>
<dbReference type="KEGG" id="osu:NT6N_33740"/>
<proteinExistence type="predicted"/>
<dbReference type="SUPFAM" id="SSF53756">
    <property type="entry name" value="UDP-Glycosyltransferase/glycogen phosphorylase"/>
    <property type="match status" value="1"/>
</dbReference>
<dbReference type="EMBL" id="AP026866">
    <property type="protein sequence ID" value="BDS08334.1"/>
    <property type="molecule type" value="Genomic_DNA"/>
</dbReference>
<sequence>MNPTAESKLSRSMRIEIVTDTFRPDVNGVAMTLGHLVDGLRACGHLVYVIHTGNKGGKGESSVRSVALPGYSEVRVGLPGKGRLSKRWHRKRPDVVYVATESPLGMSAIKVARKMEIPVAAGFHTNFHHYMKQYRLGKMQDTALRYLRRVHGLASCTIAPSPDVRDMLLRDGFQNVKLLGRGVDTRLFNPQKRCAELRMTWGARAETPVAMVVGRVAPEKNMELAIEAFEEMQKSVPDLRCVVVGDGPSREVLEQNHRNVHFVGVQRGEQLAKHYASADILLFPSETETFGNVLLEGMASGMVTVAYDYAAARLHSRHGDNGLVVPKGDAFAFIRQAIEAVKLEKLEPMRTKARATATGLSWKDITKTFEGYLMDIVRDAGQPIGRCRVRRKLNVRTLFLSDIHLGTDESKAREVVDVLKHTRCERIILNGDIIDGWALKRGGKWRSIHTRVVRTLLKKLEKEKTEIIYLRGNHDDFITSFLPIALGRLQCVREYIHETPKGDRYLVLHGDGFDSVSTGHKWIAMAGAVGYDALLKVNRLYNHYRKWRGKDYYSVSKAIKARVKSAVSFVGRYQEKLVELAEKRKCSGIICGHIHTPADEVIDGIHYLNSGDWVETLSCIVEKHEGGFEILYYDEFLERTLPKEPEVQSVNRSSLEASPRNSNARSHVTEQNARM</sequence>
<dbReference type="GO" id="GO:0016757">
    <property type="term" value="F:glycosyltransferase activity"/>
    <property type="evidence" value="ECO:0007669"/>
    <property type="project" value="TreeGrafter"/>
</dbReference>
<dbReference type="Pfam" id="PF00149">
    <property type="entry name" value="Metallophos"/>
    <property type="match status" value="1"/>
</dbReference>
<evidence type="ECO:0000259" key="3">
    <source>
        <dbReference type="Pfam" id="PF13439"/>
    </source>
</evidence>
<feature type="compositionally biased region" description="Polar residues" evidence="1">
    <location>
        <begin position="648"/>
        <end position="675"/>
    </location>
</feature>
<dbReference type="InterPro" id="IPR050194">
    <property type="entry name" value="Glycosyltransferase_grp1"/>
</dbReference>
<evidence type="ECO:0008006" key="5">
    <source>
        <dbReference type="Google" id="ProtNLM"/>
    </source>
</evidence>
<protein>
    <recommendedName>
        <fullName evidence="5">Glycosyltransferase</fullName>
    </recommendedName>
</protein>
<dbReference type="Gene3D" id="3.60.21.10">
    <property type="match status" value="1"/>
</dbReference>